<protein>
    <recommendedName>
        <fullName evidence="1">Reverse transcriptase domain-containing protein</fullName>
    </recommendedName>
</protein>
<dbReference type="SUPFAM" id="SSF56672">
    <property type="entry name" value="DNA/RNA polymerases"/>
    <property type="match status" value="1"/>
</dbReference>
<evidence type="ECO:0000259" key="1">
    <source>
        <dbReference type="PROSITE" id="PS50878"/>
    </source>
</evidence>
<evidence type="ECO:0000313" key="2">
    <source>
        <dbReference type="EMBL" id="CAG2202098.1"/>
    </source>
</evidence>
<evidence type="ECO:0000313" key="3">
    <source>
        <dbReference type="Proteomes" id="UP000683360"/>
    </source>
</evidence>
<dbReference type="CDD" id="cd01650">
    <property type="entry name" value="RT_nLTR_like"/>
    <property type="match status" value="1"/>
</dbReference>
<dbReference type="PROSITE" id="PS50878">
    <property type="entry name" value="RT_POL"/>
    <property type="match status" value="1"/>
</dbReference>
<gene>
    <name evidence="2" type="ORF">MEDL_16687</name>
</gene>
<organism evidence="2 3">
    <name type="scientific">Mytilus edulis</name>
    <name type="common">Blue mussel</name>
    <dbReference type="NCBI Taxonomy" id="6550"/>
    <lineage>
        <taxon>Eukaryota</taxon>
        <taxon>Metazoa</taxon>
        <taxon>Spiralia</taxon>
        <taxon>Lophotrochozoa</taxon>
        <taxon>Mollusca</taxon>
        <taxon>Bivalvia</taxon>
        <taxon>Autobranchia</taxon>
        <taxon>Pteriomorphia</taxon>
        <taxon>Mytilida</taxon>
        <taxon>Mytiloidea</taxon>
        <taxon>Mytilidae</taxon>
        <taxon>Mytilinae</taxon>
        <taxon>Mytilus</taxon>
    </lineage>
</organism>
<reference evidence="2" key="1">
    <citation type="submission" date="2021-03" db="EMBL/GenBank/DDBJ databases">
        <authorList>
            <person name="Bekaert M."/>
        </authorList>
    </citation>
    <scope>NUCLEOTIDE SEQUENCE</scope>
</reference>
<dbReference type="OrthoDB" id="6155487at2759"/>
<dbReference type="InterPro" id="IPR000477">
    <property type="entry name" value="RT_dom"/>
</dbReference>
<dbReference type="AlphaFoldDB" id="A0A8S3QZF4"/>
<proteinExistence type="predicted"/>
<name>A0A8S3QZF4_MYTED</name>
<feature type="domain" description="Reverse transcriptase" evidence="1">
    <location>
        <begin position="82"/>
        <end position="356"/>
    </location>
</feature>
<dbReference type="EMBL" id="CAJPWZ010000876">
    <property type="protein sequence ID" value="CAG2202098.1"/>
    <property type="molecule type" value="Genomic_DNA"/>
</dbReference>
<sequence>MDIGQFYRVVRKHRQQKSPATCLNYDGNTATNNGDICKLWSTYFSDLYTPNEHENDNFDQPFYMDVTEKIREYSSQIRKPFNAFFDVPYTEDEIYEQIKTLKCGNNKDKSNPNSYRAIVLTSVFGKLHDKTVLRRINKMLTALDKTFPDPLQFGFVPEHGAIPALYTLKECINVFMKSKSKLYVGFLDNEKAFDKIWHDGLFLKLKEIGVTGKLWNILFMSYKSASAHVQYNGLTSDNFSISQGVGQGRVLSSWLFSLYINDLILQLISTNCGIRIGYLNIPAILLADDTTLLSASPKGLQGLLDCVQTYACKWRLKYNGTKSCVLAFNNNTDVDIKLGNTKIACKTDTIYAGTLITNNNKTFERTKNAAKKLKKNLHSLYSAGVNPKGLTPITNTLIWKRFVLPTALYSCEVWGQLSNSEIELLERTQRYVARYIQCMDKYSPTDSTTSNLGLWSLEAVIDKFKLLFFGRLCRSKSGTTHKKLFNMCISQFILDENAEHSITYNLITTLDYIPEKVLWSKIVRQSIEIYEENRWKSNLENRNELKRYSKIHPTLCEHRLIRLTVLYPDAKLELLVLVALGSAAIKKATCTLCNKQSLDIIKHLIMECHVLLTERNVMFYKIVDELPIQKSVDIFNLDDDDLLEVLLGAVNDIVYDLDPIDWSRMMYYIAKHVYPMFKKFRHVLFENRFNFEF</sequence>
<dbReference type="PANTHER" id="PTHR47027">
    <property type="entry name" value="REVERSE TRANSCRIPTASE DOMAIN-CONTAINING PROTEIN"/>
    <property type="match status" value="1"/>
</dbReference>
<comment type="caution">
    <text evidence="2">The sequence shown here is derived from an EMBL/GenBank/DDBJ whole genome shotgun (WGS) entry which is preliminary data.</text>
</comment>
<dbReference type="Proteomes" id="UP000683360">
    <property type="component" value="Unassembled WGS sequence"/>
</dbReference>
<dbReference type="PANTHER" id="PTHR47027:SF20">
    <property type="entry name" value="REVERSE TRANSCRIPTASE-LIKE PROTEIN WITH RNA-DIRECTED DNA POLYMERASE DOMAIN"/>
    <property type="match status" value="1"/>
</dbReference>
<dbReference type="Pfam" id="PF00078">
    <property type="entry name" value="RVT_1"/>
    <property type="match status" value="1"/>
</dbReference>
<keyword evidence="3" id="KW-1185">Reference proteome</keyword>
<accession>A0A8S3QZF4</accession>
<dbReference type="InterPro" id="IPR043502">
    <property type="entry name" value="DNA/RNA_pol_sf"/>
</dbReference>